<dbReference type="EMBL" id="CAJJDN010000091">
    <property type="protein sequence ID" value="CAD8108539.1"/>
    <property type="molecule type" value="Genomic_DNA"/>
</dbReference>
<reference evidence="2" key="1">
    <citation type="submission" date="2021-01" db="EMBL/GenBank/DDBJ databases">
        <authorList>
            <consortium name="Genoscope - CEA"/>
            <person name="William W."/>
        </authorList>
    </citation>
    <scope>NUCLEOTIDE SEQUENCE</scope>
</reference>
<sequence>MSRIIKIMYMDQESTFKIDPTNLIYKDISKFLNIVEDDLIIIIDNDYNKTIKRTDKFLNQYNQKQFWVYNIKELLREKFENQDKQKQNKINMEQNNNSKIDNDYSSLQSTQCTNSSIVQSQIQLNGDQQFQQKDQQYPIDKEIQNQNSCQSSTFSNQSDQEDIFQNSVFKVQLQTCYKCNNKICETSIQTKCLHNYHQECLEEHFNNQLSQFQSRLNCICNQKIIQKILINNFQNGKEMAEKLYKNQITEIEQNYSFKIRKCTQTNQCCFIYIKTDNTSKLKPYCPCCCEYQK</sequence>
<evidence type="ECO:0008006" key="4">
    <source>
        <dbReference type="Google" id="ProtNLM"/>
    </source>
</evidence>
<comment type="caution">
    <text evidence="2">The sequence shown here is derived from an EMBL/GenBank/DDBJ whole genome shotgun (WGS) entry which is preliminary data.</text>
</comment>
<dbReference type="Proteomes" id="UP000692954">
    <property type="component" value="Unassembled WGS sequence"/>
</dbReference>
<gene>
    <name evidence="2" type="ORF">PSON_ATCC_30995.1.T0910122</name>
</gene>
<protein>
    <recommendedName>
        <fullName evidence="4">RING-type domain-containing protein</fullName>
    </recommendedName>
</protein>
<keyword evidence="3" id="KW-1185">Reference proteome</keyword>
<dbReference type="OrthoDB" id="311404at2759"/>
<proteinExistence type="predicted"/>
<accession>A0A8S1Q0U6</accession>
<organism evidence="2 3">
    <name type="scientific">Paramecium sonneborni</name>
    <dbReference type="NCBI Taxonomy" id="65129"/>
    <lineage>
        <taxon>Eukaryota</taxon>
        <taxon>Sar</taxon>
        <taxon>Alveolata</taxon>
        <taxon>Ciliophora</taxon>
        <taxon>Intramacronucleata</taxon>
        <taxon>Oligohymenophorea</taxon>
        <taxon>Peniculida</taxon>
        <taxon>Parameciidae</taxon>
        <taxon>Paramecium</taxon>
    </lineage>
</organism>
<feature type="region of interest" description="Disordered" evidence="1">
    <location>
        <begin position="85"/>
        <end position="107"/>
    </location>
</feature>
<name>A0A8S1Q0U6_9CILI</name>
<evidence type="ECO:0000256" key="1">
    <source>
        <dbReference type="SAM" id="MobiDB-lite"/>
    </source>
</evidence>
<dbReference type="AlphaFoldDB" id="A0A8S1Q0U6"/>
<evidence type="ECO:0000313" key="3">
    <source>
        <dbReference type="Proteomes" id="UP000692954"/>
    </source>
</evidence>
<evidence type="ECO:0000313" key="2">
    <source>
        <dbReference type="EMBL" id="CAD8108539.1"/>
    </source>
</evidence>
<feature type="compositionally biased region" description="Polar residues" evidence="1">
    <location>
        <begin position="88"/>
        <end position="107"/>
    </location>
</feature>